<organism evidence="1 2">
    <name type="scientific">Parapedobacter koreensis</name>
    <dbReference type="NCBI Taxonomy" id="332977"/>
    <lineage>
        <taxon>Bacteria</taxon>
        <taxon>Pseudomonadati</taxon>
        <taxon>Bacteroidota</taxon>
        <taxon>Sphingobacteriia</taxon>
        <taxon>Sphingobacteriales</taxon>
        <taxon>Sphingobacteriaceae</taxon>
        <taxon>Parapedobacter</taxon>
    </lineage>
</organism>
<dbReference type="RefSeq" id="WP_090609202.1">
    <property type="nucleotide sequence ID" value="NZ_FNZR01000014.1"/>
</dbReference>
<gene>
    <name evidence="1" type="ORF">SAMN05421740_11441</name>
</gene>
<dbReference type="Proteomes" id="UP000198916">
    <property type="component" value="Unassembled WGS sequence"/>
</dbReference>
<dbReference type="OrthoDB" id="1373292at2"/>
<dbReference type="AlphaFoldDB" id="A0A1H7U9H5"/>
<dbReference type="STRING" id="332977.SAMN05421740_11441"/>
<dbReference type="EMBL" id="FNZR01000014">
    <property type="protein sequence ID" value="SEL93479.1"/>
    <property type="molecule type" value="Genomic_DNA"/>
</dbReference>
<keyword evidence="1" id="KW-0808">Transferase</keyword>
<name>A0A1H7U9H5_9SPHI</name>
<sequence>MYNNYLHEKQQIEQEASLLSVTTSVAAYRKFALFTTNLGLALPDIPLQRHLHLFRKAVANRQLCFLDEVHHGVVPWHWRGERVLDFDSLRHRPAIIGTFHTGSYRLINYLLAQSGVPTALLVSSTVKERQGTAFMQQGLSIGGNSKQCILITADHPMAGLHILRAVKNGRTVVGYLDGNRGAAGQQHVHQLPFLGVNVHVRIGLAHLARRAGIPFHGVLAIREQAGGVALWHSRSYGHQQDAMPSETPLEVTAAMYADLASIAREEPWQWDHWYYLHETFLGHGRD</sequence>
<keyword evidence="1" id="KW-0012">Acyltransferase</keyword>
<keyword evidence="2" id="KW-1185">Reference proteome</keyword>
<accession>A0A1H7U9H5</accession>
<evidence type="ECO:0000313" key="2">
    <source>
        <dbReference type="Proteomes" id="UP000198916"/>
    </source>
</evidence>
<protein>
    <submittedName>
        <fullName evidence="1">Lauroyl/myristoyl acyltransferase</fullName>
    </submittedName>
</protein>
<dbReference type="GO" id="GO:0016746">
    <property type="term" value="F:acyltransferase activity"/>
    <property type="evidence" value="ECO:0007669"/>
    <property type="project" value="UniProtKB-KW"/>
</dbReference>
<evidence type="ECO:0000313" key="1">
    <source>
        <dbReference type="EMBL" id="SEL93479.1"/>
    </source>
</evidence>
<proteinExistence type="predicted"/>
<reference evidence="2" key="1">
    <citation type="submission" date="2016-10" db="EMBL/GenBank/DDBJ databases">
        <authorList>
            <person name="Varghese N."/>
            <person name="Submissions S."/>
        </authorList>
    </citation>
    <scope>NUCLEOTIDE SEQUENCE [LARGE SCALE GENOMIC DNA]</scope>
    <source>
        <strain evidence="2">Jip14</strain>
    </source>
</reference>